<dbReference type="GO" id="GO:0002949">
    <property type="term" value="P:tRNA threonylcarbamoyladenosine modification"/>
    <property type="evidence" value="ECO:0007669"/>
    <property type="project" value="InterPro"/>
</dbReference>
<evidence type="ECO:0000256" key="4">
    <source>
        <dbReference type="ARBA" id="ARBA00022490"/>
    </source>
</evidence>
<dbReference type="RefSeq" id="WP_271204246.1">
    <property type="nucleotide sequence ID" value="NZ_BSFK01000007.1"/>
</dbReference>
<dbReference type="Proteomes" id="UP001143364">
    <property type="component" value="Unassembled WGS sequence"/>
</dbReference>
<dbReference type="Pfam" id="PF01636">
    <property type="entry name" value="APH"/>
    <property type="match status" value="1"/>
</dbReference>
<dbReference type="InterPro" id="IPR012180">
    <property type="entry name" value="Bifunc_ATPase/PTrfase"/>
</dbReference>
<evidence type="ECO:0000256" key="7">
    <source>
        <dbReference type="ARBA" id="ARBA00022741"/>
    </source>
</evidence>
<evidence type="ECO:0000256" key="6">
    <source>
        <dbReference type="ARBA" id="ARBA00022723"/>
    </source>
</evidence>
<keyword evidence="4" id="KW-0963">Cytoplasm</keyword>
<dbReference type="Pfam" id="PF02367">
    <property type="entry name" value="TsaE"/>
    <property type="match status" value="1"/>
</dbReference>
<dbReference type="Gene3D" id="3.90.1200.10">
    <property type="match status" value="1"/>
</dbReference>
<protein>
    <recommendedName>
        <fullName evidence="3">tRNA threonylcarbamoyladenosine biosynthesis protein TsaE</fullName>
    </recommendedName>
    <alternativeName>
        <fullName evidence="10">t(6)A37 threonylcarbamoyladenosine biosynthesis protein TsaE</fullName>
    </alternativeName>
</protein>
<gene>
    <name evidence="12" type="ORF">GCM10008171_15530</name>
</gene>
<dbReference type="AlphaFoldDB" id="A0A9W6N2T4"/>
<reference evidence="12" key="1">
    <citation type="journal article" date="2014" name="Int. J. Syst. Evol. Microbiol.">
        <title>Complete genome sequence of Corynebacterium casei LMG S-19264T (=DSM 44701T), isolated from a smear-ripened cheese.</title>
        <authorList>
            <consortium name="US DOE Joint Genome Institute (JGI-PGF)"/>
            <person name="Walter F."/>
            <person name="Albersmeier A."/>
            <person name="Kalinowski J."/>
            <person name="Ruckert C."/>
        </authorList>
    </citation>
    <scope>NUCLEOTIDE SEQUENCE</scope>
    <source>
        <strain evidence="12">VKM B-2555</strain>
    </source>
</reference>
<comment type="caution">
    <text evidence="12">The sequence shown here is derived from an EMBL/GenBank/DDBJ whole genome shotgun (WGS) entry which is preliminary data.</text>
</comment>
<sequence length="521" mass="56377">MKGPASRVGAHHRATTAAPGAETWDLHLADEAATGALAADVSRALKPGDIVTLTGDLGAGKSSFARALVRARAGDPELEAPSPTFTLLQIYDLPRGPVVHADLYRLTSPEELDELGWEEAGEDAIVLVEWPDRLGAGLPEDRLDLSLEIAPGGGRRARLTGFGAFGPRLARLRDGRRFVDAAGWGDATREHVQGDASSRLYERLTLGRRTAILMDAPPRPAGPPLADGRSYLSVARLAADVTPFVAVADGLRKLGYAAPQIYAQDLANGFLLVEDMGFEPVVAGGQPIASRYELATDLLADLHGRDAPADLAVGRELYRVPPYDLSAMLVECELFTDWHMPHVTGVSPEPETREAFRTLWRAALEPVLAGPQTWTLRDYHSPNLTWRDGHEGFGRLGLLDFQDMVMGPPAYDVVSLLQDARVDLPDGLELALAARYLDARRRADIGFDPAAFARAYATMGAQRATKILGVFVRLAKRDGKPGYLKHLPRVRRALIANLAHPDLADLAAWYAENAGVTETPQ</sequence>
<keyword evidence="8" id="KW-0067">ATP-binding</keyword>
<dbReference type="Gene3D" id="3.30.200.20">
    <property type="entry name" value="Phosphorylase Kinase, domain 1"/>
    <property type="match status" value="1"/>
</dbReference>
<keyword evidence="7" id="KW-0547">Nucleotide-binding</keyword>
<evidence type="ECO:0000259" key="11">
    <source>
        <dbReference type="Pfam" id="PF01636"/>
    </source>
</evidence>
<evidence type="ECO:0000256" key="10">
    <source>
        <dbReference type="ARBA" id="ARBA00032441"/>
    </source>
</evidence>
<organism evidence="12 13">
    <name type="scientific">Methylopila jiangsuensis</name>
    <dbReference type="NCBI Taxonomy" id="586230"/>
    <lineage>
        <taxon>Bacteria</taxon>
        <taxon>Pseudomonadati</taxon>
        <taxon>Pseudomonadota</taxon>
        <taxon>Alphaproteobacteria</taxon>
        <taxon>Hyphomicrobiales</taxon>
        <taxon>Methylopilaceae</taxon>
        <taxon>Methylopila</taxon>
    </lineage>
</organism>
<dbReference type="NCBIfam" id="TIGR00150">
    <property type="entry name" value="T6A_YjeE"/>
    <property type="match status" value="1"/>
</dbReference>
<name>A0A9W6N2T4_9HYPH</name>
<dbReference type="GO" id="GO:0046872">
    <property type="term" value="F:metal ion binding"/>
    <property type="evidence" value="ECO:0007669"/>
    <property type="project" value="UniProtKB-KW"/>
</dbReference>
<dbReference type="InterPro" id="IPR003442">
    <property type="entry name" value="T6A_TsaE"/>
</dbReference>
<keyword evidence="6" id="KW-0479">Metal-binding</keyword>
<comment type="similarity">
    <text evidence="2">Belongs to the TsaE family.</text>
</comment>
<feature type="domain" description="Aminoglycoside phosphotransferase" evidence="11">
    <location>
        <begin position="192"/>
        <end position="443"/>
    </location>
</feature>
<evidence type="ECO:0000256" key="3">
    <source>
        <dbReference type="ARBA" id="ARBA00019010"/>
    </source>
</evidence>
<dbReference type="GO" id="GO:0005524">
    <property type="term" value="F:ATP binding"/>
    <property type="evidence" value="ECO:0007669"/>
    <property type="project" value="UniProtKB-KW"/>
</dbReference>
<dbReference type="SUPFAM" id="SSF52540">
    <property type="entry name" value="P-loop containing nucleoside triphosphate hydrolases"/>
    <property type="match status" value="1"/>
</dbReference>
<evidence type="ECO:0000256" key="9">
    <source>
        <dbReference type="ARBA" id="ARBA00022842"/>
    </source>
</evidence>
<dbReference type="PANTHER" id="PTHR33540">
    <property type="entry name" value="TRNA THREONYLCARBAMOYLADENOSINE BIOSYNTHESIS PROTEIN TSAE"/>
    <property type="match status" value="1"/>
</dbReference>
<evidence type="ECO:0000256" key="2">
    <source>
        <dbReference type="ARBA" id="ARBA00007599"/>
    </source>
</evidence>
<evidence type="ECO:0000256" key="5">
    <source>
        <dbReference type="ARBA" id="ARBA00022694"/>
    </source>
</evidence>
<dbReference type="InterPro" id="IPR027417">
    <property type="entry name" value="P-loop_NTPase"/>
</dbReference>
<dbReference type="InterPro" id="IPR011009">
    <property type="entry name" value="Kinase-like_dom_sf"/>
</dbReference>
<dbReference type="EMBL" id="BSFK01000007">
    <property type="protein sequence ID" value="GLK76299.1"/>
    <property type="molecule type" value="Genomic_DNA"/>
</dbReference>
<comment type="subcellular location">
    <subcellularLocation>
        <location evidence="1">Cytoplasm</location>
    </subcellularLocation>
</comment>
<dbReference type="GO" id="GO:0005737">
    <property type="term" value="C:cytoplasm"/>
    <property type="evidence" value="ECO:0007669"/>
    <property type="project" value="UniProtKB-SubCell"/>
</dbReference>
<evidence type="ECO:0000313" key="12">
    <source>
        <dbReference type="EMBL" id="GLK76299.1"/>
    </source>
</evidence>
<dbReference type="Gene3D" id="3.40.50.300">
    <property type="entry name" value="P-loop containing nucleotide triphosphate hydrolases"/>
    <property type="match status" value="1"/>
</dbReference>
<dbReference type="SUPFAM" id="SSF56112">
    <property type="entry name" value="Protein kinase-like (PK-like)"/>
    <property type="match status" value="1"/>
</dbReference>
<dbReference type="InterPro" id="IPR002575">
    <property type="entry name" value="Aminoglycoside_PTrfase"/>
</dbReference>
<evidence type="ECO:0000256" key="8">
    <source>
        <dbReference type="ARBA" id="ARBA00022840"/>
    </source>
</evidence>
<evidence type="ECO:0000256" key="1">
    <source>
        <dbReference type="ARBA" id="ARBA00004496"/>
    </source>
</evidence>
<keyword evidence="9" id="KW-0460">Magnesium</keyword>
<reference evidence="12" key="2">
    <citation type="submission" date="2023-01" db="EMBL/GenBank/DDBJ databases">
        <authorList>
            <person name="Sun Q."/>
            <person name="Evtushenko L."/>
        </authorList>
    </citation>
    <scope>NUCLEOTIDE SEQUENCE</scope>
    <source>
        <strain evidence="12">VKM B-2555</strain>
    </source>
</reference>
<dbReference type="PIRSF" id="PIRSF036599">
    <property type="entry name" value="AtpPhos"/>
    <property type="match status" value="1"/>
</dbReference>
<keyword evidence="5" id="KW-0819">tRNA processing</keyword>
<accession>A0A9W6N2T4</accession>
<proteinExistence type="inferred from homology"/>
<dbReference type="PANTHER" id="PTHR33540:SF2">
    <property type="entry name" value="TRNA THREONYLCARBAMOYLADENOSINE BIOSYNTHESIS PROTEIN TSAE"/>
    <property type="match status" value="1"/>
</dbReference>
<evidence type="ECO:0000313" key="13">
    <source>
        <dbReference type="Proteomes" id="UP001143364"/>
    </source>
</evidence>
<keyword evidence="13" id="KW-1185">Reference proteome</keyword>